<protein>
    <submittedName>
        <fullName evidence="1">Uncharacterized protein</fullName>
    </submittedName>
</protein>
<organism evidence="1">
    <name type="scientific">Fonticula alba</name>
    <name type="common">Slime mold</name>
    <dbReference type="NCBI Taxonomy" id="691883"/>
    <lineage>
        <taxon>Eukaryota</taxon>
        <taxon>Rotosphaerida</taxon>
        <taxon>Fonticulaceae</taxon>
        <taxon>Fonticula</taxon>
    </lineage>
</organism>
<sequence length="204" mass="22369">MCLEQVGARPSSLPGMNVPVVVVMPLPHLHPFLLSPAPLLHSLSPCREERPRARHVHWADLLSRCACKAFDPTPRVCVCVCEARAASTQDPGPSRVELGGFLCPTNLSLSASPPPSFSLAHSRRSGFRDVWGHTRQGRYVPPCRWHYSLQAAFPPPPSPPLPLLSAFRPSSPPPSKMSLRERAMPGIPFLFPPPGPEWLMRVCG</sequence>
<keyword evidence="2" id="KW-1185">Reference proteome</keyword>
<dbReference type="EMBL" id="KB932202">
    <property type="protein sequence ID" value="KCV72291.1"/>
    <property type="molecule type" value="Genomic_DNA"/>
</dbReference>
<name>A0A058ZEC0_FONAL</name>
<dbReference type="RefSeq" id="XP_009493869.1">
    <property type="nucleotide sequence ID" value="XM_009495594.1"/>
</dbReference>
<evidence type="ECO:0000313" key="2">
    <source>
        <dbReference type="Proteomes" id="UP000030693"/>
    </source>
</evidence>
<dbReference type="GeneID" id="20526413"/>
<dbReference type="Proteomes" id="UP000030693">
    <property type="component" value="Unassembled WGS sequence"/>
</dbReference>
<dbReference type="AlphaFoldDB" id="A0A058ZEC0"/>
<evidence type="ECO:0000313" key="1">
    <source>
        <dbReference type="EMBL" id="KCV72291.1"/>
    </source>
</evidence>
<accession>A0A058ZEC0</accession>
<gene>
    <name evidence="1" type="ORF">H696_01688</name>
</gene>
<reference evidence="1" key="1">
    <citation type="submission" date="2013-04" db="EMBL/GenBank/DDBJ databases">
        <title>The Genome Sequence of Fonticula alba ATCC 38817.</title>
        <authorList>
            <consortium name="The Broad Institute Genomics Platform"/>
            <person name="Russ C."/>
            <person name="Cuomo C."/>
            <person name="Burger G."/>
            <person name="Gray M.W."/>
            <person name="Holland P.W.H."/>
            <person name="King N."/>
            <person name="Lang F.B.F."/>
            <person name="Roger A.J."/>
            <person name="Ruiz-Trillo I."/>
            <person name="Brown M."/>
            <person name="Walker B."/>
            <person name="Young S."/>
            <person name="Zeng Q."/>
            <person name="Gargeya S."/>
            <person name="Fitzgerald M."/>
            <person name="Haas B."/>
            <person name="Abouelleil A."/>
            <person name="Allen A.W."/>
            <person name="Alvarado L."/>
            <person name="Arachchi H.M."/>
            <person name="Berlin A.M."/>
            <person name="Chapman S.B."/>
            <person name="Gainer-Dewar J."/>
            <person name="Goldberg J."/>
            <person name="Griggs A."/>
            <person name="Gujja S."/>
            <person name="Hansen M."/>
            <person name="Howarth C."/>
            <person name="Imamovic A."/>
            <person name="Ireland A."/>
            <person name="Larimer J."/>
            <person name="McCowan C."/>
            <person name="Murphy C."/>
            <person name="Pearson M."/>
            <person name="Poon T.W."/>
            <person name="Priest M."/>
            <person name="Roberts A."/>
            <person name="Saif S."/>
            <person name="Shea T."/>
            <person name="Sisk P."/>
            <person name="Sykes S."/>
            <person name="Wortman J."/>
            <person name="Nusbaum C."/>
            <person name="Birren B."/>
        </authorList>
    </citation>
    <scope>NUCLEOTIDE SEQUENCE [LARGE SCALE GENOMIC DNA]</scope>
    <source>
        <strain evidence="1">ATCC 38817</strain>
    </source>
</reference>
<proteinExistence type="predicted"/>